<name>A0AAD5UNC0_9FUNG</name>
<dbReference type="InterPro" id="IPR016024">
    <property type="entry name" value="ARM-type_fold"/>
</dbReference>
<dbReference type="InterPro" id="IPR036140">
    <property type="entry name" value="PFN_sf"/>
</dbReference>
<comment type="similarity">
    <text evidence="2">Belongs to the Mo25 family.</text>
</comment>
<dbReference type="InterPro" id="IPR048278">
    <property type="entry name" value="PFN"/>
</dbReference>
<dbReference type="Pfam" id="PF08569">
    <property type="entry name" value="Mo25"/>
    <property type="match status" value="1"/>
</dbReference>
<dbReference type="CDD" id="cd00148">
    <property type="entry name" value="PROF"/>
    <property type="match status" value="1"/>
</dbReference>
<keyword evidence="5" id="KW-1185">Reference proteome</keyword>
<dbReference type="GO" id="GO:0043539">
    <property type="term" value="F:protein serine/threonine kinase activator activity"/>
    <property type="evidence" value="ECO:0007669"/>
    <property type="project" value="TreeGrafter"/>
</dbReference>
<reference evidence="4" key="1">
    <citation type="submission" date="2020-05" db="EMBL/GenBank/DDBJ databases">
        <title>Phylogenomic resolution of chytrid fungi.</title>
        <authorList>
            <person name="Stajich J.E."/>
            <person name="Amses K."/>
            <person name="Simmons R."/>
            <person name="Seto K."/>
            <person name="Myers J."/>
            <person name="Bonds A."/>
            <person name="Quandt C.A."/>
            <person name="Barry K."/>
            <person name="Liu P."/>
            <person name="Grigoriev I."/>
            <person name="Longcore J.E."/>
            <person name="James T.Y."/>
        </authorList>
    </citation>
    <scope>NUCLEOTIDE SEQUENCE</scope>
    <source>
        <strain evidence="4">PLAUS21</strain>
    </source>
</reference>
<dbReference type="InterPro" id="IPR013878">
    <property type="entry name" value="Mo25"/>
</dbReference>
<dbReference type="Pfam" id="PF00235">
    <property type="entry name" value="Profilin"/>
    <property type="match status" value="1"/>
</dbReference>
<dbReference type="SUPFAM" id="SSF48371">
    <property type="entry name" value="ARM repeat"/>
    <property type="match status" value="1"/>
</dbReference>
<dbReference type="PANTHER" id="PTHR10182">
    <property type="entry name" value="CALCIUM-BINDING PROTEIN 39-RELATED"/>
    <property type="match status" value="1"/>
</dbReference>
<evidence type="ECO:0000256" key="3">
    <source>
        <dbReference type="RuleBase" id="RU003909"/>
    </source>
</evidence>
<accession>A0AAD5UNC0</accession>
<proteinExistence type="inferred from homology"/>
<comment type="similarity">
    <text evidence="1 3">Belongs to the profilin family.</text>
</comment>
<evidence type="ECO:0000313" key="5">
    <source>
        <dbReference type="Proteomes" id="UP001210925"/>
    </source>
</evidence>
<dbReference type="PANTHER" id="PTHR10182:SF3">
    <property type="entry name" value="PROTEIN MO25"/>
    <property type="match status" value="1"/>
</dbReference>
<dbReference type="Proteomes" id="UP001210925">
    <property type="component" value="Unassembled WGS sequence"/>
</dbReference>
<dbReference type="GO" id="GO:0035556">
    <property type="term" value="P:intracellular signal transduction"/>
    <property type="evidence" value="ECO:0007669"/>
    <property type="project" value="TreeGrafter"/>
</dbReference>
<evidence type="ECO:0000313" key="4">
    <source>
        <dbReference type="EMBL" id="KAJ3262604.1"/>
    </source>
</evidence>
<gene>
    <name evidence="4" type="ORF">HK103_000133</name>
</gene>
<dbReference type="SMART" id="SM00392">
    <property type="entry name" value="PROF"/>
    <property type="match status" value="1"/>
</dbReference>
<dbReference type="SUPFAM" id="SSF55770">
    <property type="entry name" value="Profilin (actin-binding protein)"/>
    <property type="match status" value="1"/>
</dbReference>
<dbReference type="GO" id="GO:0003779">
    <property type="term" value="F:actin binding"/>
    <property type="evidence" value="ECO:0007669"/>
    <property type="project" value="UniProtKB-KW"/>
</dbReference>
<dbReference type="InterPro" id="IPR011989">
    <property type="entry name" value="ARM-like"/>
</dbReference>
<dbReference type="Gene3D" id="1.25.10.10">
    <property type="entry name" value="Leucine-rich Repeat Variant"/>
    <property type="match status" value="1"/>
</dbReference>
<dbReference type="PRINTS" id="PR00392">
    <property type="entry name" value="PROFILIN"/>
</dbReference>
<dbReference type="PRINTS" id="PR01640">
    <property type="entry name" value="PROFILINPLNT"/>
</dbReference>
<dbReference type="InterPro" id="IPR005455">
    <property type="entry name" value="PFN_euk"/>
</dbReference>
<protein>
    <recommendedName>
        <fullName evidence="3">Profilin</fullName>
    </recommendedName>
</protein>
<dbReference type="EMBL" id="JADGKB010000001">
    <property type="protein sequence ID" value="KAJ3262604.1"/>
    <property type="molecule type" value="Genomic_DNA"/>
</dbReference>
<evidence type="ECO:0000256" key="2">
    <source>
        <dbReference type="ARBA" id="ARBA00011012"/>
    </source>
</evidence>
<dbReference type="AlphaFoldDB" id="A0AAD5UNC0"/>
<comment type="caution">
    <text evidence="4">The sequence shown here is derived from an EMBL/GenBank/DDBJ whole genome shotgun (WGS) entry which is preliminary data.</text>
</comment>
<organism evidence="4 5">
    <name type="scientific">Boothiomyces macroporosus</name>
    <dbReference type="NCBI Taxonomy" id="261099"/>
    <lineage>
        <taxon>Eukaryota</taxon>
        <taxon>Fungi</taxon>
        <taxon>Fungi incertae sedis</taxon>
        <taxon>Chytridiomycota</taxon>
        <taxon>Chytridiomycota incertae sedis</taxon>
        <taxon>Chytridiomycetes</taxon>
        <taxon>Rhizophydiales</taxon>
        <taxon>Terramycetaceae</taxon>
        <taxon>Boothiomyces</taxon>
    </lineage>
</organism>
<keyword evidence="3" id="KW-0009">Actin-binding</keyword>
<evidence type="ECO:0000256" key="1">
    <source>
        <dbReference type="ARBA" id="ARBA00010058"/>
    </source>
</evidence>
<sequence>MFCMEMEVLFLFNQENDPIPELVTQLSTEIINTDLLVILVQNIQLLEFEAKKDVAQIFNNLLRRQLGTRFPTADYIGGKPEVLMSLIGGYEKQDISLNCGMILRESLRHELLAKIIIESPQFWNFFQYVELSTFDVASDAFATFKDCLTKHKSLVVGFLEAHYDQLLGELLLDRNNYSIMLKYIASPDNLRLMMNLLREKSKNIQFEAFHVFKVSSTEIQGILAAFKDATAIRANGLLVGGIKHIAIRADERSVYGKKGTGGVCCVKTKQAILIAMYEEPVQFGEATKVVEALADYLISVNY</sequence>